<name>Q7M849_WOLSU</name>
<dbReference type="AlphaFoldDB" id="Q7M849"/>
<protein>
    <submittedName>
        <fullName evidence="3">PUTATIVE PERIPLASMIC PROTEIN</fullName>
    </submittedName>
</protein>
<feature type="region of interest" description="Disordered" evidence="1">
    <location>
        <begin position="53"/>
        <end position="78"/>
    </location>
</feature>
<evidence type="ECO:0000256" key="1">
    <source>
        <dbReference type="SAM" id="MobiDB-lite"/>
    </source>
</evidence>
<evidence type="ECO:0000313" key="3">
    <source>
        <dbReference type="EMBL" id="CAE10891.1"/>
    </source>
</evidence>
<dbReference type="Proteomes" id="UP000000422">
    <property type="component" value="Chromosome"/>
</dbReference>
<dbReference type="EMBL" id="BX571662">
    <property type="protein sequence ID" value="CAE10891.1"/>
    <property type="molecule type" value="Genomic_DNA"/>
</dbReference>
<keyword evidence="4" id="KW-1185">Reference proteome</keyword>
<dbReference type="KEGG" id="wsu:WS1881"/>
<accession>Q7M849</accession>
<keyword evidence="2" id="KW-1133">Transmembrane helix</keyword>
<feature type="transmembrane region" description="Helical" evidence="2">
    <location>
        <begin position="21"/>
        <end position="42"/>
    </location>
</feature>
<dbReference type="CDD" id="cd10936">
    <property type="entry name" value="CE4_DAC2"/>
    <property type="match status" value="1"/>
</dbReference>
<dbReference type="eggNOG" id="COG2861">
    <property type="taxonomic scope" value="Bacteria"/>
</dbReference>
<dbReference type="PANTHER" id="PTHR30105:SF2">
    <property type="entry name" value="DIVERGENT POLYSACCHARIDE DEACETYLASE SUPERFAMILY"/>
    <property type="match status" value="1"/>
</dbReference>
<dbReference type="GO" id="GO:0005975">
    <property type="term" value="P:carbohydrate metabolic process"/>
    <property type="evidence" value="ECO:0007669"/>
    <property type="project" value="InterPro"/>
</dbReference>
<evidence type="ECO:0000313" key="4">
    <source>
        <dbReference type="Proteomes" id="UP000000422"/>
    </source>
</evidence>
<evidence type="ECO:0000256" key="2">
    <source>
        <dbReference type="SAM" id="Phobius"/>
    </source>
</evidence>
<dbReference type="InterPro" id="IPR006837">
    <property type="entry name" value="Divergent_DAC"/>
</dbReference>
<dbReference type="Pfam" id="PF04748">
    <property type="entry name" value="Polysacc_deac_2"/>
    <property type="match status" value="1"/>
</dbReference>
<dbReference type="InterPro" id="IPR011330">
    <property type="entry name" value="Glyco_hydro/deAcase_b/a-brl"/>
</dbReference>
<feature type="region of interest" description="Disordered" evidence="1">
    <location>
        <begin position="98"/>
        <end position="133"/>
    </location>
</feature>
<dbReference type="STRING" id="273121.WS1881"/>
<dbReference type="SUPFAM" id="SSF88713">
    <property type="entry name" value="Glycoside hydrolase/deacetylase"/>
    <property type="match status" value="1"/>
</dbReference>
<gene>
    <name evidence="3" type="ordered locus">WS1881</name>
</gene>
<keyword evidence="2" id="KW-0472">Membrane</keyword>
<reference evidence="3 4" key="1">
    <citation type="journal article" date="2003" name="Proc. Natl. Acad. Sci. U.S.A.">
        <title>Complete genome sequence and analysis of Wolinella succinogenes.</title>
        <authorList>
            <person name="Baar C."/>
            <person name="Eppinger M."/>
            <person name="Raddatz G."/>
            <person name="Simon JM."/>
            <person name="Lanz C."/>
            <person name="Klimmek O."/>
            <person name="Nandakumar R."/>
            <person name="Gross R."/>
            <person name="Rosinus A."/>
            <person name="Keller H."/>
            <person name="Jagtap P."/>
            <person name="Linke B."/>
            <person name="Meyer F."/>
            <person name="Lederer H."/>
            <person name="Schuster S.C."/>
        </authorList>
    </citation>
    <scope>NUCLEOTIDE SEQUENCE [LARGE SCALE GENOMIC DNA]</scope>
    <source>
        <strain evidence="4">ATCC 29543 / DSM 1740 / CCUG 13145 / JCM 31913 / LMG 7466 / NCTC 11488 / FDC 602W</strain>
    </source>
</reference>
<dbReference type="Gene3D" id="3.20.20.370">
    <property type="entry name" value="Glycoside hydrolase/deacetylase"/>
    <property type="match status" value="1"/>
</dbReference>
<dbReference type="HOGENOM" id="CLU_053116_1_0_7"/>
<keyword evidence="2" id="KW-0812">Transmembrane</keyword>
<dbReference type="PANTHER" id="PTHR30105">
    <property type="entry name" value="UNCHARACTERIZED YIBQ-RELATED"/>
    <property type="match status" value="1"/>
</dbReference>
<sequence>MSKNPRTASNPKNSPRKIDKGILFAIIISALLLGIFGGYALFNAFSAPAPKEKLEHPKFPPATPPKAQISPSPLAPEPKTEQLIDKNLALLEELASKNLPKEEPHTPPSLSNEPDKLALLTPAPPPKVSEPQTLLAPKKPKAAPLALPLGSKPRLAIIIDDVGFMPQAEEIKKLPFRVTPSIFPKGKFNPKSHEIAKEFDFFMVHLPLEAREFYQKEHEWLRIEDKEEKIEAKIKALKRDFPRLTHLNNHTGSKFTENLPAMRRFLKVLEEENLTFVDSRTTPYSKAPQIFEEEGKLLLSRDVFLDNERSISYIKKQLQEAVKIAKKRGYAIAIGHPHAETFQALRGSSHLKEEVEFVYVKDLFKP</sequence>
<proteinExistence type="predicted"/>
<organism evidence="4">
    <name type="scientific">Wolinella succinogenes (strain ATCC 29543 / DSM 1740 / CCUG 13145 / JCM 31913 / LMG 7466 / NCTC 11488 / FDC 602W)</name>
    <name type="common">Vibrio succinogenes</name>
    <dbReference type="NCBI Taxonomy" id="273121"/>
    <lineage>
        <taxon>Bacteria</taxon>
        <taxon>Pseudomonadati</taxon>
        <taxon>Campylobacterota</taxon>
        <taxon>Epsilonproteobacteria</taxon>
        <taxon>Campylobacterales</taxon>
        <taxon>Helicobacteraceae</taxon>
        <taxon>Wolinella</taxon>
    </lineage>
</organism>